<dbReference type="EMBL" id="JASCTH010000003">
    <property type="protein sequence ID" value="MDI6098182.1"/>
    <property type="molecule type" value="Genomic_DNA"/>
</dbReference>
<evidence type="ECO:0000313" key="2">
    <source>
        <dbReference type="EMBL" id="MDI6098182.1"/>
    </source>
</evidence>
<name>A0ABT6WEN6_9ACTN</name>
<accession>A0ABT6WEN6</accession>
<comment type="caution">
    <text evidence="2">The sequence shown here is derived from an EMBL/GenBank/DDBJ whole genome shotgun (WGS) entry which is preliminary data.</text>
</comment>
<dbReference type="SUPFAM" id="SSF47413">
    <property type="entry name" value="lambda repressor-like DNA-binding domains"/>
    <property type="match status" value="1"/>
</dbReference>
<dbReference type="CDD" id="cd00093">
    <property type="entry name" value="HTH_XRE"/>
    <property type="match status" value="1"/>
</dbReference>
<proteinExistence type="predicted"/>
<dbReference type="InterPro" id="IPR001387">
    <property type="entry name" value="Cro/C1-type_HTH"/>
</dbReference>
<dbReference type="RefSeq" id="WP_282757709.1">
    <property type="nucleotide sequence ID" value="NZ_JASCTH010000003.1"/>
</dbReference>
<protein>
    <submittedName>
        <fullName evidence="2">Helix-turn-helix transcriptional regulator</fullName>
    </submittedName>
</protein>
<reference evidence="2 3" key="1">
    <citation type="submission" date="2023-05" db="EMBL/GenBank/DDBJ databases">
        <title>Actinoplanes sp. NEAU-A12 genome sequencing.</title>
        <authorList>
            <person name="Wang Z.-S."/>
        </authorList>
    </citation>
    <scope>NUCLEOTIDE SEQUENCE [LARGE SCALE GENOMIC DNA]</scope>
    <source>
        <strain evidence="2 3">NEAU-A12</strain>
    </source>
</reference>
<evidence type="ECO:0000259" key="1">
    <source>
        <dbReference type="PROSITE" id="PS50943"/>
    </source>
</evidence>
<dbReference type="PROSITE" id="PS50943">
    <property type="entry name" value="HTH_CROC1"/>
    <property type="match status" value="1"/>
</dbReference>
<dbReference type="SMART" id="SM00530">
    <property type="entry name" value="HTH_XRE"/>
    <property type="match status" value="1"/>
</dbReference>
<feature type="domain" description="HTH cro/C1-type" evidence="1">
    <location>
        <begin position="17"/>
        <end position="69"/>
    </location>
</feature>
<evidence type="ECO:0000313" key="3">
    <source>
        <dbReference type="Proteomes" id="UP001241758"/>
    </source>
</evidence>
<dbReference type="InterPro" id="IPR010982">
    <property type="entry name" value="Lambda_DNA-bd_dom_sf"/>
</dbReference>
<keyword evidence="3" id="KW-1185">Reference proteome</keyword>
<dbReference type="Gene3D" id="1.10.260.40">
    <property type="entry name" value="lambda repressor-like DNA-binding domains"/>
    <property type="match status" value="1"/>
</dbReference>
<sequence>MRGIGEELTVGERIAWYRRRRGMSQEVLAGIVGRTVDWLSKIENNRIDLDRLSVIRSVAEALDVAIGDLVGEPTLLEWNSESGTRTVAALRDTLLNYRQLSPFMQASSTEAPSVQALRTSVDMVWAAYQDSRYGYVVARLPELLSHAQAAGQQHGGDQQQQSFALLGLAYQAAAVLLTKLGEADLAWIAAERGFAAAQRSDDPVVIGSLFRSVTHTLLSTGRYSEATQLTTDAAAYLQPGLADAGPEYLSVYGTLLLAGSVAAARAEDRSSAQTFLNEADEMARRLGRDSNHLWTAFGPTNVSIHRVTAAMDLGDIEFAIDLGPRVDTSALPVERQVRHALEIARALSARNRTEDALATVLAAEQKAPEQVRHHAIARQLVQTWMRRGRGRPSFQLAGLAQRVRVTP</sequence>
<gene>
    <name evidence="2" type="ORF">QLQ12_06140</name>
</gene>
<dbReference type="Pfam" id="PF13560">
    <property type="entry name" value="HTH_31"/>
    <property type="match status" value="1"/>
</dbReference>
<dbReference type="Proteomes" id="UP001241758">
    <property type="component" value="Unassembled WGS sequence"/>
</dbReference>
<organism evidence="2 3">
    <name type="scientific">Actinoplanes sandaracinus</name>
    <dbReference type="NCBI Taxonomy" id="3045177"/>
    <lineage>
        <taxon>Bacteria</taxon>
        <taxon>Bacillati</taxon>
        <taxon>Actinomycetota</taxon>
        <taxon>Actinomycetes</taxon>
        <taxon>Micromonosporales</taxon>
        <taxon>Micromonosporaceae</taxon>
        <taxon>Actinoplanes</taxon>
    </lineage>
</organism>